<dbReference type="PANTHER" id="PTHR43283">
    <property type="entry name" value="BETA-LACTAMASE-RELATED"/>
    <property type="match status" value="1"/>
</dbReference>
<keyword evidence="2" id="KW-0378">Hydrolase</keyword>
<dbReference type="RefSeq" id="WP_344714748.1">
    <property type="nucleotide sequence ID" value="NZ_BAAAWH010000001.1"/>
</dbReference>
<name>A0ABV5T122_9MICO</name>
<dbReference type="PANTHER" id="PTHR43283:SF3">
    <property type="entry name" value="BETA-LACTAMASE FAMILY PROTEIN (AFU_ORTHOLOGUE AFUA_5G07500)"/>
    <property type="match status" value="1"/>
</dbReference>
<dbReference type="InterPro" id="IPR050789">
    <property type="entry name" value="Diverse_Enzym_Activities"/>
</dbReference>
<gene>
    <name evidence="2" type="ORF">ACFFPJ_07185</name>
</gene>
<dbReference type="Pfam" id="PF00144">
    <property type="entry name" value="Beta-lactamase"/>
    <property type="match status" value="1"/>
</dbReference>
<evidence type="ECO:0000313" key="2">
    <source>
        <dbReference type="EMBL" id="MFB9645577.1"/>
    </source>
</evidence>
<dbReference type="Gene3D" id="3.40.710.10">
    <property type="entry name" value="DD-peptidase/beta-lactamase superfamily"/>
    <property type="match status" value="1"/>
</dbReference>
<dbReference type="EC" id="3.-.-.-" evidence="2"/>
<proteinExistence type="predicted"/>
<dbReference type="Proteomes" id="UP001589611">
    <property type="component" value="Unassembled WGS sequence"/>
</dbReference>
<protein>
    <submittedName>
        <fullName evidence="2">Serine hydrolase domain-containing protein</fullName>
        <ecNumber evidence="2">3.-.-.-</ecNumber>
    </submittedName>
</protein>
<feature type="domain" description="Beta-lactamase-related" evidence="1">
    <location>
        <begin position="19"/>
        <end position="391"/>
    </location>
</feature>
<evidence type="ECO:0000313" key="3">
    <source>
        <dbReference type="Proteomes" id="UP001589611"/>
    </source>
</evidence>
<dbReference type="InterPro" id="IPR012338">
    <property type="entry name" value="Beta-lactam/transpept-like"/>
</dbReference>
<sequence length="407" mass="43935">MNASSATAAPPLGAHIERLDDVLAATVASQDAPFVVAAVADTGGLRWSGTAGQDGTGEDVRLDAVFRIYSQTKAIGATALLILVDRGLVSLDTPVAQLLPDFAGVHLLDSIGLSGPVLRAPRTECTVRHLLTHTSGLAYEGLDARMTAYRGATGDPVTGILSLQTLLSYPFVFEPGSAFAYGVGVDWVGQLVERLDGRRIDRFCAEEIFDPLGMTDTVFEPSDRPGRIPAVRQRTPSGGFRVVDVAPPEHPAIYGLGTCLYGTALDYLRFLRMVLGGGELDGRRILSDAAVELLRTDQMPAGLSVSPITSDDHSWSCDIHPFPEVRKTWTAGFLRVEADVPGMRSAGTLSWGGILNTHYWVDPANNVAAVFMTQALPFVEPRFMDRYAQFERAVYRDLVADGEEDER</sequence>
<dbReference type="InterPro" id="IPR001466">
    <property type="entry name" value="Beta-lactam-related"/>
</dbReference>
<dbReference type="EMBL" id="JBHMBE010000002">
    <property type="protein sequence ID" value="MFB9645577.1"/>
    <property type="molecule type" value="Genomic_DNA"/>
</dbReference>
<keyword evidence="3" id="KW-1185">Reference proteome</keyword>
<accession>A0ABV5T122</accession>
<evidence type="ECO:0000259" key="1">
    <source>
        <dbReference type="Pfam" id="PF00144"/>
    </source>
</evidence>
<dbReference type="SUPFAM" id="SSF56601">
    <property type="entry name" value="beta-lactamase/transpeptidase-like"/>
    <property type="match status" value="1"/>
</dbReference>
<organism evidence="2 3">
    <name type="scientific">Microbacterium terregens</name>
    <dbReference type="NCBI Taxonomy" id="69363"/>
    <lineage>
        <taxon>Bacteria</taxon>
        <taxon>Bacillati</taxon>
        <taxon>Actinomycetota</taxon>
        <taxon>Actinomycetes</taxon>
        <taxon>Micrococcales</taxon>
        <taxon>Microbacteriaceae</taxon>
        <taxon>Microbacterium</taxon>
    </lineage>
</organism>
<comment type="caution">
    <text evidence="2">The sequence shown here is derived from an EMBL/GenBank/DDBJ whole genome shotgun (WGS) entry which is preliminary data.</text>
</comment>
<reference evidence="2 3" key="1">
    <citation type="submission" date="2024-09" db="EMBL/GenBank/DDBJ databases">
        <authorList>
            <person name="Sun Q."/>
            <person name="Mori K."/>
        </authorList>
    </citation>
    <scope>NUCLEOTIDE SEQUENCE [LARGE SCALE GENOMIC DNA]</scope>
    <source>
        <strain evidence="2 3">JCM 1342</strain>
    </source>
</reference>
<dbReference type="GO" id="GO:0016787">
    <property type="term" value="F:hydrolase activity"/>
    <property type="evidence" value="ECO:0007669"/>
    <property type="project" value="UniProtKB-KW"/>
</dbReference>